<evidence type="ECO:0000313" key="2">
    <source>
        <dbReference type="EMBL" id="AKJ69903.1"/>
    </source>
</evidence>
<keyword evidence="3" id="KW-1185">Reference proteome</keyword>
<dbReference type="SMART" id="SM00460">
    <property type="entry name" value="TGc"/>
    <property type="match status" value="1"/>
</dbReference>
<protein>
    <submittedName>
        <fullName evidence="2">Transglutaminase</fullName>
    </submittedName>
</protein>
<dbReference type="Pfam" id="PF01841">
    <property type="entry name" value="Transglut_core"/>
    <property type="match status" value="1"/>
</dbReference>
<name>A0A0G3ES90_9BURK</name>
<dbReference type="SUPFAM" id="SSF54001">
    <property type="entry name" value="Cysteine proteinases"/>
    <property type="match status" value="1"/>
</dbReference>
<evidence type="ECO:0000259" key="1">
    <source>
        <dbReference type="SMART" id="SM00460"/>
    </source>
</evidence>
<dbReference type="PANTHER" id="PTHR33490:SF6">
    <property type="entry name" value="SLL1049 PROTEIN"/>
    <property type="match status" value="1"/>
</dbReference>
<proteinExistence type="predicted"/>
<dbReference type="PATRIC" id="fig|445709.3.peg.3896"/>
<dbReference type="OrthoDB" id="5438043at2"/>
<dbReference type="Gene3D" id="3.10.620.30">
    <property type="match status" value="1"/>
</dbReference>
<dbReference type="InterPro" id="IPR013589">
    <property type="entry name" value="Bac_transglu_N"/>
</dbReference>
<dbReference type="Proteomes" id="UP000036700">
    <property type="component" value="Chromosome"/>
</dbReference>
<sequence length="264" mass="29064">MRLKIRHETTYRYAAQGYYTIQQLRLTPRTEVHQRVIDWRISAPDKLTPAEDTFGNTMHTLVIHHPHDSIYLLAVGEVETTPLNEGRLDEGEGRLPLLQYTCATRLTEADDTILALSAGTAFNTPQDLLRLAETILGRVEYESGVTEVTSSASHALALGRGVCQDHAHLMLACCRAHGVPARYVSGYIDPGDVPHAASHAWADVWLDGYGWVSVDVTHARYASGNYCRLAIGRDYDSAAPVRGMRVGGATEHLSVKVSVDSLDQ</sequence>
<gene>
    <name evidence="2" type="ORF">ABW99_18515</name>
</gene>
<dbReference type="RefSeq" id="WP_047215810.1">
    <property type="nucleotide sequence ID" value="NZ_CP011568.3"/>
</dbReference>
<reference evidence="3" key="1">
    <citation type="submission" date="2015-06" db="EMBL/GenBank/DDBJ databases">
        <authorList>
            <person name="Lim Y.L."/>
            <person name="Ee R."/>
            <person name="Yong D."/>
            <person name="How K.Y."/>
            <person name="Yin W.F."/>
            <person name="Chan K.G."/>
        </authorList>
    </citation>
    <scope>NUCLEOTIDE SEQUENCE [LARGE SCALE GENOMIC DNA]</scope>
    <source>
        <strain evidence="3">DSM 25325</strain>
    </source>
</reference>
<dbReference type="STRING" id="445709.ABW99_18515"/>
<dbReference type="PANTHER" id="PTHR33490">
    <property type="entry name" value="BLR5614 PROTEIN-RELATED"/>
    <property type="match status" value="1"/>
</dbReference>
<dbReference type="InterPro" id="IPR002931">
    <property type="entry name" value="Transglutaminase-like"/>
</dbReference>
<feature type="domain" description="Transglutaminase-like" evidence="1">
    <location>
        <begin position="155"/>
        <end position="218"/>
    </location>
</feature>
<dbReference type="EMBL" id="CP011568">
    <property type="protein sequence ID" value="AKJ69903.1"/>
    <property type="molecule type" value="Genomic_DNA"/>
</dbReference>
<dbReference type="KEGG" id="ptx:ABW99_18515"/>
<dbReference type="AlphaFoldDB" id="A0A0G3ES90"/>
<accession>A0A0G3ES90</accession>
<organism evidence="2 3">
    <name type="scientific">Pandoraea thiooxydans</name>
    <dbReference type="NCBI Taxonomy" id="445709"/>
    <lineage>
        <taxon>Bacteria</taxon>
        <taxon>Pseudomonadati</taxon>
        <taxon>Pseudomonadota</taxon>
        <taxon>Betaproteobacteria</taxon>
        <taxon>Burkholderiales</taxon>
        <taxon>Burkholderiaceae</taxon>
        <taxon>Pandoraea</taxon>
    </lineage>
</organism>
<evidence type="ECO:0000313" key="3">
    <source>
        <dbReference type="Proteomes" id="UP000036700"/>
    </source>
</evidence>
<dbReference type="Pfam" id="PF08379">
    <property type="entry name" value="Bact_transglu_N"/>
    <property type="match status" value="1"/>
</dbReference>
<dbReference type="InterPro" id="IPR038765">
    <property type="entry name" value="Papain-like_cys_pep_sf"/>
</dbReference>